<dbReference type="RefSeq" id="WP_252110884.1">
    <property type="nucleotide sequence ID" value="NZ_JAMSCK010000001.1"/>
</dbReference>
<evidence type="ECO:0000259" key="1">
    <source>
        <dbReference type="Pfam" id="PF19815"/>
    </source>
</evidence>
<dbReference type="EMBL" id="JAMSCK010000001">
    <property type="protein sequence ID" value="MCM8568490.1"/>
    <property type="molecule type" value="Genomic_DNA"/>
</dbReference>
<dbReference type="InterPro" id="IPR012334">
    <property type="entry name" value="Pectin_lyas_fold"/>
</dbReference>
<dbReference type="InterPro" id="IPR046265">
    <property type="entry name" value="DUF6298"/>
</dbReference>
<feature type="domain" description="DUF6298" evidence="1">
    <location>
        <begin position="472"/>
        <end position="959"/>
    </location>
</feature>
<evidence type="ECO:0000313" key="2">
    <source>
        <dbReference type="EMBL" id="MCM8568490.1"/>
    </source>
</evidence>
<accession>A0ABT0YYE3</accession>
<sequence>MKFQSSIVILFIFFIAGLNLQAQQNYPDIGRDENGHITYITDKLGNKIPDFSYSGYKLSSESIPAVLTKITVSPVDGDATKRIQQAVDYVSGLKPNNNGFRGAVVLEPGTFNIEGTIYLNKSGVVLRGSGNTTDADGTVLLGTGVKREAMIRILGKKDIRITDTLKLANDFIPLGARSINISSEKLQSCDKIFIQKKLEQHWLDTLQMNNFGGETGWIGWKPEDWDISWDREIIKTESGITELSAPLSMSLNPKEDSLYVLKYEWPGRIENSGVENLKIKSEYNKDNPKDEQHRWLGVSVENARNIWVRRVNFENMAGGAVHIIKTGSQVTVEDCISEHPVSEIAAYRRHTFYTEGQQTLFQRCYSEYGYHDFAVGGYGTAGPNTFVQCEAYMPYSFSGAIGSWATGILFDVVNIDGEALSLSNQGQLLRGSGWTAANSVVWESSASKMEVPSPPTAQNWAFGVWGQYSGNGHWKEVNSHINPRSLFYAQLDKRFEKLPLDPDILEIGSEPSSSPTLEAAEELTQEAETELTSLKEWISKVDERRPLEFDSEKALSYEKLKQQPEETSEKKKNSVVSFKNGILSFKNDLLAGNHRNVMWWRGSLRDEDVQKSSPHITRFAPGKRGRGLTDNLDETVSYMVENDIVALNHNYGLWYDRRMDDHQRVRRYDTDTWPPFYEQPFARSGQGTAWDHLSKYDLTKYNTWYWSRLQIFAELAEQEGKILFHQQYFQHNILEAGAHWSSSPWRSANNINETGFPEPPPYAGDKRIFMARQFYDVTNEKRRKLHQAYIRKSLENFKDQSNVVQFTSEEYTGPLHFMQFWVDEIKAWQAEHSNEALIGLSATKDVQDAILADKDRADVIDVIDIKYWYYRENGETYAPEGGKNLAPRQHARKMETGKESSRSVYRAIREYRERFPEKAVFYNTNGAPRFGWAQLMATASLPVIPKVTLESFYSEIPEMSFVENEDYKSDKWTLQNEGKSYLFYLNQIKTFSVDLSDYKGKYQLYTIHPENGTATKEEVLKAGTIINIEPDNSEKIFFIEKYK</sequence>
<keyword evidence="3" id="KW-1185">Reference proteome</keyword>
<dbReference type="Proteomes" id="UP001155077">
    <property type="component" value="Unassembled WGS sequence"/>
</dbReference>
<protein>
    <submittedName>
        <fullName evidence="2">DUF6298 domain-containing protein</fullName>
    </submittedName>
</protein>
<dbReference type="Pfam" id="PF19815">
    <property type="entry name" value="DUF6298"/>
    <property type="match status" value="1"/>
</dbReference>
<dbReference type="SUPFAM" id="SSF51126">
    <property type="entry name" value="Pectin lyase-like"/>
    <property type="match status" value="1"/>
</dbReference>
<comment type="caution">
    <text evidence="2">The sequence shown here is derived from an EMBL/GenBank/DDBJ whole genome shotgun (WGS) entry which is preliminary data.</text>
</comment>
<reference evidence="2" key="1">
    <citation type="submission" date="2022-06" db="EMBL/GenBank/DDBJ databases">
        <title>Gramella sediminis sp. nov., isolated from deep-sea sediment of the Indian Ocean.</title>
        <authorList>
            <person name="Yang L."/>
        </authorList>
    </citation>
    <scope>NUCLEOTIDE SEQUENCE</scope>
    <source>
        <strain evidence="2">HMD3159</strain>
    </source>
</reference>
<name>A0ABT0YYE3_9FLAO</name>
<dbReference type="InterPro" id="IPR011050">
    <property type="entry name" value="Pectin_lyase_fold/virulence"/>
</dbReference>
<dbReference type="Gene3D" id="2.160.20.10">
    <property type="entry name" value="Single-stranded right-handed beta-helix, Pectin lyase-like"/>
    <property type="match status" value="2"/>
</dbReference>
<gene>
    <name evidence="2" type="ORF">NE848_03820</name>
</gene>
<organism evidence="2 3">
    <name type="scientific">Gramella jeungdoensis</name>
    <dbReference type="NCBI Taxonomy" id="708091"/>
    <lineage>
        <taxon>Bacteria</taxon>
        <taxon>Pseudomonadati</taxon>
        <taxon>Bacteroidota</taxon>
        <taxon>Flavobacteriia</taxon>
        <taxon>Flavobacteriales</taxon>
        <taxon>Flavobacteriaceae</taxon>
        <taxon>Christiangramia</taxon>
    </lineage>
</organism>
<proteinExistence type="predicted"/>
<evidence type="ECO:0000313" key="3">
    <source>
        <dbReference type="Proteomes" id="UP001155077"/>
    </source>
</evidence>